<gene>
    <name evidence="1" type="ORF">LTRI10_LOCUS10589</name>
</gene>
<evidence type="ECO:0000313" key="2">
    <source>
        <dbReference type="Proteomes" id="UP001497516"/>
    </source>
</evidence>
<dbReference type="AlphaFoldDB" id="A0AAV2D5D4"/>
<organism evidence="1 2">
    <name type="scientific">Linum trigynum</name>
    <dbReference type="NCBI Taxonomy" id="586398"/>
    <lineage>
        <taxon>Eukaryota</taxon>
        <taxon>Viridiplantae</taxon>
        <taxon>Streptophyta</taxon>
        <taxon>Embryophyta</taxon>
        <taxon>Tracheophyta</taxon>
        <taxon>Spermatophyta</taxon>
        <taxon>Magnoliopsida</taxon>
        <taxon>eudicotyledons</taxon>
        <taxon>Gunneridae</taxon>
        <taxon>Pentapetalae</taxon>
        <taxon>rosids</taxon>
        <taxon>fabids</taxon>
        <taxon>Malpighiales</taxon>
        <taxon>Linaceae</taxon>
        <taxon>Linum</taxon>
    </lineage>
</organism>
<accession>A0AAV2D5D4</accession>
<sequence length="277" mass="28212">MASSALSAVSPLTTISSLTSLKSNTTNAIPAANRRPISIKTRPARAAACKSSHGSTLGGDCGTFPFPVYPIPIFGQTGQTGSTGGDSGFWSIHFFGKAAACNKPSHGRTLGGDHGSFPFPVYPIPIFGQTGSTGSGDSGWCYPVVFGKAGHMMTSSTDGDSGFWSIHFFGKAAACKSSHGSTLGGDHGSFPFPVYPIPIFGQTGQTGSTGSGDSGWCYPVVFGKAGHMMTSSTGGDSGFWSIHFFGKAAGHTASSTGGDSGLHPTMAMVEEPGFASN</sequence>
<proteinExistence type="predicted"/>
<dbReference type="Proteomes" id="UP001497516">
    <property type="component" value="Chromosome 2"/>
</dbReference>
<name>A0AAV2D5D4_9ROSI</name>
<protein>
    <submittedName>
        <fullName evidence="1">Uncharacterized protein</fullName>
    </submittedName>
</protein>
<dbReference type="EMBL" id="OZ034815">
    <property type="protein sequence ID" value="CAL1366343.1"/>
    <property type="molecule type" value="Genomic_DNA"/>
</dbReference>
<evidence type="ECO:0000313" key="1">
    <source>
        <dbReference type="EMBL" id="CAL1366343.1"/>
    </source>
</evidence>
<keyword evidence="2" id="KW-1185">Reference proteome</keyword>
<reference evidence="1 2" key="1">
    <citation type="submission" date="2024-04" db="EMBL/GenBank/DDBJ databases">
        <authorList>
            <person name="Fracassetti M."/>
        </authorList>
    </citation>
    <scope>NUCLEOTIDE SEQUENCE [LARGE SCALE GENOMIC DNA]</scope>
</reference>